<dbReference type="InterPro" id="IPR036412">
    <property type="entry name" value="HAD-like_sf"/>
</dbReference>
<protein>
    <submittedName>
        <fullName evidence="4">HAD family hydrolase</fullName>
    </submittedName>
</protein>
<sequence>MIKAVVFDFDGLIIDTEYALYESFCELLDMSPREMPIKEYATYIGTDSGDLYEFIRTKSRDPISIEELIKKSHALHKGKLEEPVSRDGVTEYLEGAKKAGLKIGLASSSNREWVETFLDKLSLLHYFDSIQTADDVEKVKPDPALYQNVISRLGINPSEAIAFEDSLNGSKAAIAAGLNCVIVTNRITEHLTFEGFDLMLTSMKEKELSDVINEVEKSKYREKTV</sequence>
<dbReference type="NCBIfam" id="TIGR01509">
    <property type="entry name" value="HAD-SF-IA-v3"/>
    <property type="match status" value="1"/>
</dbReference>
<dbReference type="GO" id="GO:0046872">
    <property type="term" value="F:metal ion binding"/>
    <property type="evidence" value="ECO:0007669"/>
    <property type="project" value="UniProtKB-KW"/>
</dbReference>
<dbReference type="InterPro" id="IPR023214">
    <property type="entry name" value="HAD_sf"/>
</dbReference>
<dbReference type="InterPro" id="IPR041492">
    <property type="entry name" value="HAD_2"/>
</dbReference>
<dbReference type="Gene3D" id="3.40.50.1000">
    <property type="entry name" value="HAD superfamily/HAD-like"/>
    <property type="match status" value="1"/>
</dbReference>
<evidence type="ECO:0000256" key="1">
    <source>
        <dbReference type="ARBA" id="ARBA00006171"/>
    </source>
</evidence>
<dbReference type="InterPro" id="IPR023198">
    <property type="entry name" value="PGP-like_dom2"/>
</dbReference>
<accession>A0A165ISV9</accession>
<gene>
    <name evidence="4" type="ORF">AV649_07975</name>
</gene>
<dbReference type="Pfam" id="PF13419">
    <property type="entry name" value="HAD_2"/>
    <property type="match status" value="1"/>
</dbReference>
<comment type="similarity">
    <text evidence="1">Belongs to the HAD-like hydrolase superfamily. CbbY/CbbZ/Gph/YieH family.</text>
</comment>
<dbReference type="InterPro" id="IPR006439">
    <property type="entry name" value="HAD-SF_hydro_IA"/>
</dbReference>
<evidence type="ECO:0000313" key="4">
    <source>
        <dbReference type="EMBL" id="KZE44229.1"/>
    </source>
</evidence>
<proteinExistence type="inferred from homology"/>
<dbReference type="PANTHER" id="PTHR18901">
    <property type="entry name" value="2-DEOXYGLUCOSE-6-PHOSPHATE PHOSPHATASE 2"/>
    <property type="match status" value="1"/>
</dbReference>
<evidence type="ECO:0000256" key="2">
    <source>
        <dbReference type="ARBA" id="ARBA00022723"/>
    </source>
</evidence>
<keyword evidence="2" id="KW-0479">Metal-binding</keyword>
<dbReference type="SFLD" id="SFLDG01129">
    <property type="entry name" value="C1.5:_HAD__Beta-PGM__Phosphata"/>
    <property type="match status" value="1"/>
</dbReference>
<dbReference type="Gene3D" id="1.10.150.240">
    <property type="entry name" value="Putative phosphatase, domain 2"/>
    <property type="match status" value="1"/>
</dbReference>
<dbReference type="GO" id="GO:0016787">
    <property type="term" value="F:hydrolase activity"/>
    <property type="evidence" value="ECO:0007669"/>
    <property type="project" value="UniProtKB-KW"/>
</dbReference>
<dbReference type="SFLD" id="SFLDS00003">
    <property type="entry name" value="Haloacid_Dehalogenase"/>
    <property type="match status" value="1"/>
</dbReference>
<dbReference type="CDD" id="cd16423">
    <property type="entry name" value="HAD_BPGM-like"/>
    <property type="match status" value="1"/>
</dbReference>
<comment type="caution">
    <text evidence="4">The sequence shown here is derived from an EMBL/GenBank/DDBJ whole genome shotgun (WGS) entry which is preliminary data.</text>
</comment>
<reference evidence="5" key="1">
    <citation type="submission" date="2016-01" db="EMBL/GenBank/DDBJ databases">
        <title>Whole genome sequencing of Bhargavaea cecembensis T14.</title>
        <authorList>
            <person name="Hong K.W."/>
        </authorList>
    </citation>
    <scope>NUCLEOTIDE SEQUENCE [LARGE SCALE GENOMIC DNA]</scope>
    <source>
        <strain evidence="5">M19</strain>
    </source>
</reference>
<dbReference type="PANTHER" id="PTHR18901:SF38">
    <property type="entry name" value="PSEUDOURIDINE-5'-PHOSPHATASE"/>
    <property type="match status" value="1"/>
</dbReference>
<organism evidence="4 5">
    <name type="scientific">Rossellomorea marisflavi</name>
    <dbReference type="NCBI Taxonomy" id="189381"/>
    <lineage>
        <taxon>Bacteria</taxon>
        <taxon>Bacillati</taxon>
        <taxon>Bacillota</taxon>
        <taxon>Bacilli</taxon>
        <taxon>Bacillales</taxon>
        <taxon>Bacillaceae</taxon>
        <taxon>Rossellomorea</taxon>
    </lineage>
</organism>
<dbReference type="OrthoDB" id="9797743at2"/>
<dbReference type="RefSeq" id="WP_063191830.1">
    <property type="nucleotide sequence ID" value="NZ_LQQY01000044.1"/>
</dbReference>
<dbReference type="EMBL" id="LQQY01000044">
    <property type="protein sequence ID" value="KZE44229.1"/>
    <property type="molecule type" value="Genomic_DNA"/>
</dbReference>
<dbReference type="SUPFAM" id="SSF56784">
    <property type="entry name" value="HAD-like"/>
    <property type="match status" value="1"/>
</dbReference>
<dbReference type="FunFam" id="3.40.50.1000:FF:000036">
    <property type="entry name" value="HAD family hydrolase"/>
    <property type="match status" value="1"/>
</dbReference>
<dbReference type="PRINTS" id="PR00413">
    <property type="entry name" value="HADHALOGNASE"/>
</dbReference>
<keyword evidence="3 4" id="KW-0378">Hydrolase</keyword>
<dbReference type="Proteomes" id="UP000076510">
    <property type="component" value="Unassembled WGS sequence"/>
</dbReference>
<evidence type="ECO:0000256" key="3">
    <source>
        <dbReference type="ARBA" id="ARBA00022801"/>
    </source>
</evidence>
<evidence type="ECO:0000313" key="5">
    <source>
        <dbReference type="Proteomes" id="UP000076510"/>
    </source>
</evidence>
<dbReference type="AlphaFoldDB" id="A0A165ISV9"/>
<name>A0A165ISV9_9BACI</name>